<dbReference type="Proteomes" id="UP000275652">
    <property type="component" value="Unassembled WGS sequence"/>
</dbReference>
<comment type="caution">
    <text evidence="1">The sequence shown here is derived from an EMBL/GenBank/DDBJ whole genome shotgun (WGS) entry which is preliminary data.</text>
</comment>
<gene>
    <name evidence="3" type="ORF">DYB28_005142</name>
    <name evidence="1" type="ORF">DYB35_003088</name>
    <name evidence="2" type="ORF">DYB37_002912</name>
</gene>
<accession>A0A3L6V798</accession>
<evidence type="ECO:0000313" key="3">
    <source>
        <dbReference type="EMBL" id="RLO04644.1"/>
    </source>
</evidence>
<reference evidence="3 4" key="1">
    <citation type="journal article" date="2018" name="J. Invertebr. Pathol.">
        <title>New genotyping method for the causative agent of crayfish plague (Aphanomyces astaci) based on whole genome data.</title>
        <authorList>
            <person name="Minardi D."/>
            <person name="Studholme D.J."/>
            <person name="van der Giezen M."/>
            <person name="Pretto T."/>
            <person name="Oidtmann B."/>
        </authorList>
    </citation>
    <scope>NUCLEOTIDE SEQUENCE [LARGE SCALE GENOMIC DNA]</scope>
    <source>
        <strain evidence="3 4">KB13</strain>
    </source>
</reference>
<dbReference type="AlphaFoldDB" id="A0A3L6V798"/>
<dbReference type="Proteomes" id="UP000285430">
    <property type="component" value="Unassembled WGS sequence"/>
</dbReference>
<reference evidence="5 6" key="2">
    <citation type="submission" date="2018-08" db="EMBL/GenBank/DDBJ databases">
        <title>Aphanomyces genome sequencing and annotation.</title>
        <authorList>
            <person name="Minardi D."/>
            <person name="Oidtmann B."/>
            <person name="Van Der Giezen M."/>
            <person name="Studholme D.J."/>
        </authorList>
    </citation>
    <scope>NUCLEOTIDE SEQUENCE [LARGE SCALE GENOMIC DNA]</scope>
    <source>
        <strain evidence="2 5">Da</strain>
        <strain evidence="1 6">Sv</strain>
    </source>
</reference>
<evidence type="ECO:0000313" key="6">
    <source>
        <dbReference type="Proteomes" id="UP000285712"/>
    </source>
</evidence>
<dbReference type="VEuPathDB" id="FungiDB:H257_03342"/>
<name>A0A3L6V798_APHAT</name>
<evidence type="ECO:0000313" key="1">
    <source>
        <dbReference type="EMBL" id="RHY84293.1"/>
    </source>
</evidence>
<sequence>MDVLLYAVFDWLEGHREVFAIDSDINMLTVVSDYKDFLLFAVDPLETPCNGCDYIRYLRVTLIEYPFLYASTVQSEVSCIPAVIESVLGGALDIVVLAFLQESETGKVWLDLTRSTDTTVDDEARRYFALHDTTSCIMYWGLANDLLAIEHDESGVGGLHLVRQSTKFAFANVSMETLLSQQGVLFLPCPSTGTL</sequence>
<protein>
    <submittedName>
        <fullName evidence="1">Uncharacterized protein</fullName>
    </submittedName>
</protein>
<organism evidence="1 6">
    <name type="scientific">Aphanomyces astaci</name>
    <name type="common">Crayfish plague agent</name>
    <dbReference type="NCBI Taxonomy" id="112090"/>
    <lineage>
        <taxon>Eukaryota</taxon>
        <taxon>Sar</taxon>
        <taxon>Stramenopiles</taxon>
        <taxon>Oomycota</taxon>
        <taxon>Saprolegniomycetes</taxon>
        <taxon>Saprolegniales</taxon>
        <taxon>Verrucalvaceae</taxon>
        <taxon>Aphanomyces</taxon>
    </lineage>
</organism>
<evidence type="ECO:0000313" key="4">
    <source>
        <dbReference type="Proteomes" id="UP000275652"/>
    </source>
</evidence>
<dbReference type="EMBL" id="QUTG01006284">
    <property type="protein sequence ID" value="RHY84293.1"/>
    <property type="molecule type" value="Genomic_DNA"/>
</dbReference>
<dbReference type="EMBL" id="QUTH01002870">
    <property type="protein sequence ID" value="RHZ23380.1"/>
    <property type="molecule type" value="Genomic_DNA"/>
</dbReference>
<dbReference type="EMBL" id="QUTI01028471">
    <property type="protein sequence ID" value="RLO04644.1"/>
    <property type="molecule type" value="Genomic_DNA"/>
</dbReference>
<dbReference type="Proteomes" id="UP000285712">
    <property type="component" value="Unassembled WGS sequence"/>
</dbReference>
<evidence type="ECO:0000313" key="2">
    <source>
        <dbReference type="EMBL" id="RHZ23380.1"/>
    </source>
</evidence>
<dbReference type="VEuPathDB" id="FungiDB:H257_03341"/>
<evidence type="ECO:0000313" key="5">
    <source>
        <dbReference type="Proteomes" id="UP000285430"/>
    </source>
</evidence>
<proteinExistence type="predicted"/>